<keyword evidence="6" id="KW-1185">Reference proteome</keyword>
<dbReference type="InterPro" id="IPR009057">
    <property type="entry name" value="Homeodomain-like_sf"/>
</dbReference>
<dbReference type="AlphaFoldDB" id="A0A1H4A359"/>
<keyword evidence="2" id="KW-0238">DNA-binding</keyword>
<dbReference type="Proteomes" id="UP000199041">
    <property type="component" value="Unassembled WGS sequence"/>
</dbReference>
<keyword evidence="1" id="KW-0805">Transcription regulation</keyword>
<dbReference type="GO" id="GO:0043565">
    <property type="term" value="F:sequence-specific DNA binding"/>
    <property type="evidence" value="ECO:0007669"/>
    <property type="project" value="InterPro"/>
</dbReference>
<dbReference type="InterPro" id="IPR018060">
    <property type="entry name" value="HTH_AraC"/>
</dbReference>
<dbReference type="SUPFAM" id="SSF46689">
    <property type="entry name" value="Homeodomain-like"/>
    <property type="match status" value="1"/>
</dbReference>
<evidence type="ECO:0000256" key="3">
    <source>
        <dbReference type="ARBA" id="ARBA00023163"/>
    </source>
</evidence>
<dbReference type="EMBL" id="FNQY01000013">
    <property type="protein sequence ID" value="SEA30228.1"/>
    <property type="molecule type" value="Genomic_DNA"/>
</dbReference>
<dbReference type="GO" id="GO:0003700">
    <property type="term" value="F:DNA-binding transcription factor activity"/>
    <property type="evidence" value="ECO:0007669"/>
    <property type="project" value="InterPro"/>
</dbReference>
<feature type="domain" description="HTH araC/xylS-type" evidence="4">
    <location>
        <begin position="229"/>
        <end position="329"/>
    </location>
</feature>
<accession>A0A1H4A359</accession>
<organism evidence="5 6">
    <name type="scientific">Arachidicoccus rhizosphaerae</name>
    <dbReference type="NCBI Taxonomy" id="551991"/>
    <lineage>
        <taxon>Bacteria</taxon>
        <taxon>Pseudomonadati</taxon>
        <taxon>Bacteroidota</taxon>
        <taxon>Chitinophagia</taxon>
        <taxon>Chitinophagales</taxon>
        <taxon>Chitinophagaceae</taxon>
        <taxon>Arachidicoccus</taxon>
    </lineage>
</organism>
<dbReference type="PANTHER" id="PTHR43280">
    <property type="entry name" value="ARAC-FAMILY TRANSCRIPTIONAL REGULATOR"/>
    <property type="match status" value="1"/>
</dbReference>
<evidence type="ECO:0000259" key="4">
    <source>
        <dbReference type="PROSITE" id="PS01124"/>
    </source>
</evidence>
<dbReference type="STRING" id="551991.SAMN05192529_11320"/>
<protein>
    <submittedName>
        <fullName evidence="5">Helix-turn-helix domain-containing protein</fullName>
    </submittedName>
</protein>
<evidence type="ECO:0000313" key="6">
    <source>
        <dbReference type="Proteomes" id="UP000199041"/>
    </source>
</evidence>
<dbReference type="SMART" id="SM00342">
    <property type="entry name" value="HTH_ARAC"/>
    <property type="match status" value="1"/>
</dbReference>
<proteinExistence type="predicted"/>
<keyword evidence="3" id="KW-0804">Transcription</keyword>
<dbReference type="Gene3D" id="1.10.10.60">
    <property type="entry name" value="Homeodomain-like"/>
    <property type="match status" value="1"/>
</dbReference>
<reference evidence="5 6" key="1">
    <citation type="submission" date="2016-10" db="EMBL/GenBank/DDBJ databases">
        <authorList>
            <person name="de Groot N.N."/>
        </authorList>
    </citation>
    <scope>NUCLEOTIDE SEQUENCE [LARGE SCALE GENOMIC DNA]</scope>
    <source>
        <strain evidence="5 6">Vu-144</strain>
    </source>
</reference>
<evidence type="ECO:0000256" key="2">
    <source>
        <dbReference type="ARBA" id="ARBA00023125"/>
    </source>
</evidence>
<evidence type="ECO:0000256" key="1">
    <source>
        <dbReference type="ARBA" id="ARBA00023015"/>
    </source>
</evidence>
<dbReference type="RefSeq" id="WP_091398513.1">
    <property type="nucleotide sequence ID" value="NZ_FNQY01000013.1"/>
</dbReference>
<gene>
    <name evidence="5" type="ORF">SAMN05192529_11320</name>
</gene>
<evidence type="ECO:0000313" key="5">
    <source>
        <dbReference type="EMBL" id="SEA30228.1"/>
    </source>
</evidence>
<dbReference type="OrthoDB" id="669939at2"/>
<dbReference type="PROSITE" id="PS01124">
    <property type="entry name" value="HTH_ARAC_FAMILY_2"/>
    <property type="match status" value="1"/>
</dbReference>
<name>A0A1H4A359_9BACT</name>
<dbReference type="PANTHER" id="PTHR43280:SF2">
    <property type="entry name" value="HTH-TYPE TRANSCRIPTIONAL REGULATOR EXSA"/>
    <property type="match status" value="1"/>
</dbReference>
<sequence>MEMINLTSNRGHLFEWFKGPSQNFNGIIIPQANFHSVQGGFGDFSFQELVRPRYALWLSHYQCLERLKTHATADSSFLELSIFLEQNAAYIFPNNLGRTYQNRGQFNIFNTIDLDCYVQFERGAIYSTLDIHPKIELVENLFHLYPEIIEPLLNAVYGHKVYRYFKKPLTLTYPMIQLSELILELIKESPINTFLLDLAVVTLFGFAIICKLETNIDKISYNRKLEIREDLRGLANLLISEKKYMKTAYYAEKINMSPTSLKKQFHNLYGMGTKQYWLDHKMRSVFIEVVFSQKTMDEIALEFNFPDSPTFYKSFKKYFHNTPFFLRKLINHG</sequence>
<dbReference type="Pfam" id="PF12833">
    <property type="entry name" value="HTH_18"/>
    <property type="match status" value="1"/>
</dbReference>